<dbReference type="EMBL" id="CAXIEN010000011">
    <property type="protein sequence ID" value="CAL1264057.1"/>
    <property type="molecule type" value="Genomic_DNA"/>
</dbReference>
<evidence type="ECO:0000313" key="2">
    <source>
        <dbReference type="Proteomes" id="UP001497382"/>
    </source>
</evidence>
<proteinExistence type="predicted"/>
<dbReference type="Proteomes" id="UP001497382">
    <property type="component" value="Unassembled WGS sequence"/>
</dbReference>
<organism evidence="1 2">
    <name type="scientific">Larinioides sclopetarius</name>
    <dbReference type="NCBI Taxonomy" id="280406"/>
    <lineage>
        <taxon>Eukaryota</taxon>
        <taxon>Metazoa</taxon>
        <taxon>Ecdysozoa</taxon>
        <taxon>Arthropoda</taxon>
        <taxon>Chelicerata</taxon>
        <taxon>Arachnida</taxon>
        <taxon>Araneae</taxon>
        <taxon>Araneomorphae</taxon>
        <taxon>Entelegynae</taxon>
        <taxon>Araneoidea</taxon>
        <taxon>Araneidae</taxon>
        <taxon>Larinioides</taxon>
    </lineage>
</organism>
<dbReference type="AlphaFoldDB" id="A0AAV1YZH6"/>
<protein>
    <submittedName>
        <fullName evidence="1">Uncharacterized protein</fullName>
    </submittedName>
</protein>
<accession>A0AAV1YZH6</accession>
<evidence type="ECO:0000313" key="1">
    <source>
        <dbReference type="EMBL" id="CAL1264057.1"/>
    </source>
</evidence>
<keyword evidence="2" id="KW-1185">Reference proteome</keyword>
<sequence>MTWRNESKWCPCQNTIPSIFIINYLFCVNSFRVCCNM</sequence>
<name>A0AAV1YZH6_9ARAC</name>
<comment type="caution">
    <text evidence="1">The sequence shown here is derived from an EMBL/GenBank/DDBJ whole genome shotgun (WGS) entry which is preliminary data.</text>
</comment>
<gene>
    <name evidence="1" type="ORF">LARSCL_LOCUS1825</name>
</gene>
<reference evidence="1 2" key="1">
    <citation type="submission" date="2024-04" db="EMBL/GenBank/DDBJ databases">
        <authorList>
            <person name="Rising A."/>
            <person name="Reimegard J."/>
            <person name="Sonavane S."/>
            <person name="Akerstrom W."/>
            <person name="Nylinder S."/>
            <person name="Hedman E."/>
            <person name="Kallberg Y."/>
        </authorList>
    </citation>
    <scope>NUCLEOTIDE SEQUENCE [LARGE SCALE GENOMIC DNA]</scope>
</reference>